<gene>
    <name evidence="3" type="primary">sui1</name>
</gene>
<keyword evidence="3" id="KW-0542">Nucleomorph</keyword>
<dbReference type="GeneID" id="857226"/>
<feature type="domain" description="SUI1" evidence="2">
    <location>
        <begin position="55"/>
        <end position="133"/>
    </location>
</feature>
<dbReference type="Gene3D" id="3.30.780.10">
    <property type="entry name" value="SUI1-like domain"/>
    <property type="match status" value="1"/>
</dbReference>
<dbReference type="Proteomes" id="UP000242167">
    <property type="component" value="Nucleomorph 3"/>
</dbReference>
<dbReference type="Pfam" id="PF01253">
    <property type="entry name" value="SUI1"/>
    <property type="match status" value="1"/>
</dbReference>
<dbReference type="EMBL" id="AF083031">
    <property type="protein sequence ID" value="AAK39753.1"/>
    <property type="molecule type" value="Genomic_DNA"/>
</dbReference>
<name>Q98S27_GUITH</name>
<organism evidence="3 4">
    <name type="scientific">Guillardia theta</name>
    <name type="common">Cryptophyte</name>
    <name type="synonym">Cryptomonas phi</name>
    <dbReference type="NCBI Taxonomy" id="55529"/>
    <lineage>
        <taxon>Eukaryota</taxon>
        <taxon>Cryptophyceae</taxon>
        <taxon>Pyrenomonadales</taxon>
        <taxon>Geminigeraceae</taxon>
        <taxon>Guillardia</taxon>
    </lineage>
</organism>
<dbReference type="GO" id="GO:0003743">
    <property type="term" value="F:translation initiation factor activity"/>
    <property type="evidence" value="ECO:0007669"/>
    <property type="project" value="InterPro"/>
</dbReference>
<reference evidence="3 4" key="1">
    <citation type="journal article" date="2001" name="Nature">
        <title>The highly reduced genome of an enslaved algal nucleus.</title>
        <authorList>
            <person name="Douglas S."/>
            <person name="Zauner S."/>
            <person name="Fraunholz M."/>
            <person name="Beaton M."/>
            <person name="Penny S."/>
            <person name="Deng L."/>
            <person name="Wu X."/>
            <person name="Reith M."/>
            <person name="Cavalier-Smith T."/>
            <person name="Maier U."/>
        </authorList>
    </citation>
    <scope>NUCLEOTIDE SEQUENCE [LARGE SCALE GENOMIC DNA]</scope>
</reference>
<proteinExistence type="inferred from homology"/>
<dbReference type="InterPro" id="IPR005874">
    <property type="entry name" value="SUI1_euk"/>
</dbReference>
<accession>Q98S27</accession>
<dbReference type="RefSeq" id="XP_001713444.1">
    <property type="nucleotide sequence ID" value="XM_001713392.1"/>
</dbReference>
<sequence>MFNLIKHIITTTRLLILKIIEIICPKKFSESYQYIEEKNFLNINDRNLNIQSDEIQIRLQQRTGRKFITVIEGLGNIVIINQIDKNKKIPDLKKILRAMKQRFGCNGRIDVIKNNDYVLLLNGDQRDNVKDFLCIEKILPEKLINNREN</sequence>
<evidence type="ECO:0000313" key="4">
    <source>
        <dbReference type="Proteomes" id="UP000242167"/>
    </source>
</evidence>
<evidence type="ECO:0000256" key="1">
    <source>
        <dbReference type="ARBA" id="ARBA00005422"/>
    </source>
</evidence>
<comment type="similarity">
    <text evidence="1">Belongs to the SUI1 family.</text>
</comment>
<dbReference type="CDD" id="cd11566">
    <property type="entry name" value="eIF1_SUI1"/>
    <property type="match status" value="1"/>
</dbReference>
<dbReference type="PIR" id="A90133">
    <property type="entry name" value="A90133"/>
</dbReference>
<evidence type="ECO:0000313" key="3">
    <source>
        <dbReference type="EMBL" id="AAK39753.1"/>
    </source>
</evidence>
<protein>
    <submittedName>
        <fullName evidence="3">Translation factor sui1 homolog</fullName>
    </submittedName>
</protein>
<dbReference type="InterPro" id="IPR001950">
    <property type="entry name" value="SUI1"/>
</dbReference>
<dbReference type="AlphaFoldDB" id="Q98S27"/>
<geneLocation type="nucleomorph" evidence="3"/>
<dbReference type="InterPro" id="IPR036877">
    <property type="entry name" value="SUI1_dom_sf"/>
</dbReference>
<dbReference type="PROSITE" id="PS50296">
    <property type="entry name" value="SUI1"/>
    <property type="match status" value="1"/>
</dbReference>
<evidence type="ECO:0000259" key="2">
    <source>
        <dbReference type="PROSITE" id="PS50296"/>
    </source>
</evidence>
<dbReference type="SUPFAM" id="SSF55159">
    <property type="entry name" value="eIF1-like"/>
    <property type="match status" value="1"/>
</dbReference>